<dbReference type="InterPro" id="IPR025878">
    <property type="entry name" value="Acyl-CoA_dh-like_C_dom"/>
</dbReference>
<dbReference type="InterPro" id="IPR037069">
    <property type="entry name" value="AcylCoA_DH/ox_N_sf"/>
</dbReference>
<evidence type="ECO:0000256" key="6">
    <source>
        <dbReference type="RuleBase" id="RU362125"/>
    </source>
</evidence>
<keyword evidence="3 6" id="KW-0285">Flavoprotein</keyword>
<dbReference type="Pfam" id="PF02770">
    <property type="entry name" value="Acyl-CoA_dh_M"/>
    <property type="match status" value="1"/>
</dbReference>
<dbReference type="InterPro" id="IPR052166">
    <property type="entry name" value="Diverse_Acyl-CoA_DH"/>
</dbReference>
<evidence type="ECO:0000256" key="3">
    <source>
        <dbReference type="ARBA" id="ARBA00022630"/>
    </source>
</evidence>
<evidence type="ECO:0000313" key="11">
    <source>
        <dbReference type="EMBL" id="MFC4348450.1"/>
    </source>
</evidence>
<dbReference type="Pfam" id="PF00441">
    <property type="entry name" value="Acyl-CoA_dh_1"/>
    <property type="match status" value="1"/>
</dbReference>
<dbReference type="RefSeq" id="WP_068145325.1">
    <property type="nucleotide sequence ID" value="NZ_JBHSCR010000007.1"/>
</dbReference>
<gene>
    <name evidence="11" type="ORF">ACFO5Q_11375</name>
</gene>
<keyword evidence="5 6" id="KW-0560">Oxidoreductase</keyword>
<comment type="similarity">
    <text evidence="2 6">Belongs to the acyl-CoA dehydrogenase family.</text>
</comment>
<evidence type="ECO:0000256" key="4">
    <source>
        <dbReference type="ARBA" id="ARBA00022827"/>
    </source>
</evidence>
<dbReference type="PANTHER" id="PTHR42803:SF1">
    <property type="entry name" value="BROAD-SPECIFICITY LINEAR ACYL-COA DEHYDROGENASE FADE5"/>
    <property type="match status" value="1"/>
</dbReference>
<organism evidence="11 12">
    <name type="scientific">Kordiimonas lipolytica</name>
    <dbReference type="NCBI Taxonomy" id="1662421"/>
    <lineage>
        <taxon>Bacteria</taxon>
        <taxon>Pseudomonadati</taxon>
        <taxon>Pseudomonadota</taxon>
        <taxon>Alphaproteobacteria</taxon>
        <taxon>Kordiimonadales</taxon>
        <taxon>Kordiimonadaceae</taxon>
        <taxon>Kordiimonas</taxon>
    </lineage>
</organism>
<dbReference type="InterPro" id="IPR036250">
    <property type="entry name" value="AcylCo_DH-like_C"/>
</dbReference>
<evidence type="ECO:0000256" key="1">
    <source>
        <dbReference type="ARBA" id="ARBA00001974"/>
    </source>
</evidence>
<dbReference type="Gene3D" id="2.40.110.10">
    <property type="entry name" value="Butyryl-CoA Dehydrogenase, subunit A, domain 2"/>
    <property type="match status" value="1"/>
</dbReference>
<dbReference type="EMBL" id="JBHSCR010000007">
    <property type="protein sequence ID" value="MFC4348450.1"/>
    <property type="molecule type" value="Genomic_DNA"/>
</dbReference>
<dbReference type="Proteomes" id="UP001595776">
    <property type="component" value="Unassembled WGS sequence"/>
</dbReference>
<dbReference type="PANTHER" id="PTHR42803">
    <property type="entry name" value="ACYL-COA DEHYDROGENASE"/>
    <property type="match status" value="1"/>
</dbReference>
<dbReference type="InterPro" id="IPR006091">
    <property type="entry name" value="Acyl-CoA_Oxase/DH_mid-dom"/>
</dbReference>
<feature type="domain" description="Acyl-CoA oxidase/dehydrogenase middle" evidence="8">
    <location>
        <begin position="161"/>
        <end position="271"/>
    </location>
</feature>
<keyword evidence="4 6" id="KW-0274">FAD</keyword>
<proteinExistence type="inferred from homology"/>
<evidence type="ECO:0000259" key="9">
    <source>
        <dbReference type="Pfam" id="PF02771"/>
    </source>
</evidence>
<comment type="cofactor">
    <cofactor evidence="1 6">
        <name>FAD</name>
        <dbReference type="ChEBI" id="CHEBI:57692"/>
    </cofactor>
</comment>
<dbReference type="InterPro" id="IPR009100">
    <property type="entry name" value="AcylCoA_DH/oxidase_NM_dom_sf"/>
</dbReference>
<evidence type="ECO:0000256" key="2">
    <source>
        <dbReference type="ARBA" id="ARBA00009347"/>
    </source>
</evidence>
<sequence length="594" mass="63172">MTDYRAPLEEIRFALETAGGLSEWTSIPAFEEAGEDLVSAILEEAGKLAGEVIAPTNVVGDQVGAKLTDKGVVSPDAFKPMHQAYVEGGWSTLSAKEELGGQGLPSTLSTAVDEMVTSANMAYSLLPMLTSGAIEAIDAHGTDEQRHMYLPKMITGEWSGAMNLTEPSAGSDVGALRAKAEKQADGTYLISGQKIFITWGDHDLAENVIHLVLARLPDAPAGTKGISMFLVPKVHVNADGSLGEQNDVKCVSIEHKLGIHASPTCVMSFGDSGKCVGYIVGEENRGMANMFTMMNHARISVGLEGVAIAERAYQHAASYALERVQSAAIGAKTRESVTIINHPDVRRMLLTMRATAEAARAIIYRNVWALDRAHALDDTEARAAAQGEADLLTPISKAYSTDIGVEAASLGIQVYGGMGFVEETGVAQYYRDARIAPIYEGTNGIQALDLVGRKLNADGGAHWRALIAEMRGFAAGEGGDYAADLTPAVDALDDAANTLFENGFERIVDTAAAATPYLRLFGTVLGAYMLSRQATEAERRLAAGEGNPAFLKAKVSTAAFYREQILPSAVALLPSIKAGARHITDLAEDDFLRH</sequence>
<dbReference type="InterPro" id="IPR046373">
    <property type="entry name" value="Acyl-CoA_Oxase/DH_mid-dom_sf"/>
</dbReference>
<dbReference type="Gene3D" id="1.20.140.10">
    <property type="entry name" value="Butyryl-CoA Dehydrogenase, subunit A, domain 3"/>
    <property type="match status" value="1"/>
</dbReference>
<evidence type="ECO:0000313" key="12">
    <source>
        <dbReference type="Proteomes" id="UP001595776"/>
    </source>
</evidence>
<dbReference type="InterPro" id="IPR013786">
    <property type="entry name" value="AcylCoA_DH/ox_N"/>
</dbReference>
<protein>
    <submittedName>
        <fullName evidence="11">Acyl-CoA dehydrogenase C-terminal domain-containing protein</fullName>
    </submittedName>
</protein>
<evidence type="ECO:0000259" key="8">
    <source>
        <dbReference type="Pfam" id="PF02770"/>
    </source>
</evidence>
<reference evidence="12" key="1">
    <citation type="journal article" date="2019" name="Int. J. Syst. Evol. Microbiol.">
        <title>The Global Catalogue of Microorganisms (GCM) 10K type strain sequencing project: providing services to taxonomists for standard genome sequencing and annotation.</title>
        <authorList>
            <consortium name="The Broad Institute Genomics Platform"/>
            <consortium name="The Broad Institute Genome Sequencing Center for Infectious Disease"/>
            <person name="Wu L."/>
            <person name="Ma J."/>
        </authorList>
    </citation>
    <scope>NUCLEOTIDE SEQUENCE [LARGE SCALE GENOMIC DNA]</scope>
    <source>
        <strain evidence="12">CGMCC 1.15304</strain>
    </source>
</reference>
<name>A0ABV8UC35_9PROT</name>
<evidence type="ECO:0000259" key="10">
    <source>
        <dbReference type="Pfam" id="PF12806"/>
    </source>
</evidence>
<dbReference type="SUPFAM" id="SSF47203">
    <property type="entry name" value="Acyl-CoA dehydrogenase C-terminal domain-like"/>
    <property type="match status" value="1"/>
</dbReference>
<evidence type="ECO:0000259" key="7">
    <source>
        <dbReference type="Pfam" id="PF00441"/>
    </source>
</evidence>
<feature type="domain" description="Acetyl-CoA dehydrogenase-like C-terminal" evidence="10">
    <location>
        <begin position="466"/>
        <end position="586"/>
    </location>
</feature>
<dbReference type="Pfam" id="PF02771">
    <property type="entry name" value="Acyl-CoA_dh_N"/>
    <property type="match status" value="1"/>
</dbReference>
<accession>A0ABV8UC35</accession>
<feature type="domain" description="Acyl-CoA dehydrogenase/oxidase C-terminal" evidence="7">
    <location>
        <begin position="284"/>
        <end position="450"/>
    </location>
</feature>
<keyword evidence="12" id="KW-1185">Reference proteome</keyword>
<dbReference type="InterPro" id="IPR009075">
    <property type="entry name" value="AcylCo_DH/oxidase_C"/>
</dbReference>
<feature type="domain" description="Acyl-CoA dehydrogenase/oxidase N-terminal" evidence="9">
    <location>
        <begin position="81"/>
        <end position="157"/>
    </location>
</feature>
<dbReference type="SUPFAM" id="SSF56645">
    <property type="entry name" value="Acyl-CoA dehydrogenase NM domain-like"/>
    <property type="match status" value="1"/>
</dbReference>
<comment type="caution">
    <text evidence="11">The sequence shown here is derived from an EMBL/GenBank/DDBJ whole genome shotgun (WGS) entry which is preliminary data.</text>
</comment>
<dbReference type="Pfam" id="PF12806">
    <property type="entry name" value="Acyl-CoA_dh_C"/>
    <property type="match status" value="1"/>
</dbReference>
<dbReference type="Gene3D" id="1.10.540.10">
    <property type="entry name" value="Acyl-CoA dehydrogenase/oxidase, N-terminal domain"/>
    <property type="match status" value="1"/>
</dbReference>
<evidence type="ECO:0000256" key="5">
    <source>
        <dbReference type="ARBA" id="ARBA00023002"/>
    </source>
</evidence>